<dbReference type="SUPFAM" id="SSF52980">
    <property type="entry name" value="Restriction endonuclease-like"/>
    <property type="match status" value="1"/>
</dbReference>
<dbReference type="Proteomes" id="UP001597283">
    <property type="component" value="Unassembled WGS sequence"/>
</dbReference>
<proteinExistence type="predicted"/>
<comment type="caution">
    <text evidence="2">The sequence shown here is derived from an EMBL/GenBank/DDBJ whole genome shotgun (WGS) entry which is preliminary data.</text>
</comment>
<keyword evidence="2" id="KW-0378">Hydrolase</keyword>
<gene>
    <name evidence="2" type="ORF">ACFSC3_09565</name>
</gene>
<keyword evidence="2" id="KW-0255">Endonuclease</keyword>
<dbReference type="InterPro" id="IPR011335">
    <property type="entry name" value="Restrct_endonuc-II-like"/>
</dbReference>
<feature type="domain" description="Restriction endonuclease type II-like" evidence="1">
    <location>
        <begin position="78"/>
        <end position="155"/>
    </location>
</feature>
<dbReference type="EMBL" id="JBHUFC010000003">
    <property type="protein sequence ID" value="MFD1787822.1"/>
    <property type="molecule type" value="Genomic_DNA"/>
</dbReference>
<dbReference type="InterPro" id="IPR049468">
    <property type="entry name" value="Restrct_endonuc-II-like_dom"/>
</dbReference>
<sequence>MGIITFAFIAFCIFIGWHFRQEKAPTTPKQKFRGEPRAVASDPNWSFFIEQHCESPAEVAFLRAMVDAYELIPENGSLLGRGIRLDFQVEVGRYRLDFLANKWLIIEIDGAAYHSSEGAKARDSARDSYFRGLGYSVVRIAAKTVFNHPEEAVRLTDEALLAGKPILEVVPQKSGAQKLKSTVNAFADFGKRASDLIDIRNYIAPAELVFFEEKKTIEYALESAKMHASLQTMDPQELHDFNEHMDFLNKALGNATTPRENTIPAFETPNLSGNEAVDKEVSEKYYILKKERDIYFQQVLNNLESNEKLIPYFKKNLQKIGNQQLHDEIFKNLRS</sequence>
<protein>
    <submittedName>
        <fullName evidence="2">Endonuclease domain-containing protein</fullName>
    </submittedName>
</protein>
<evidence type="ECO:0000313" key="3">
    <source>
        <dbReference type="Proteomes" id="UP001597283"/>
    </source>
</evidence>
<evidence type="ECO:0000259" key="1">
    <source>
        <dbReference type="Pfam" id="PF18741"/>
    </source>
</evidence>
<name>A0ABW4NCU5_9SPHN</name>
<dbReference type="Pfam" id="PF18741">
    <property type="entry name" value="MTES_1575"/>
    <property type="match status" value="1"/>
</dbReference>
<dbReference type="GO" id="GO:0004519">
    <property type="term" value="F:endonuclease activity"/>
    <property type="evidence" value="ECO:0007669"/>
    <property type="project" value="UniProtKB-KW"/>
</dbReference>
<accession>A0ABW4NCU5</accession>
<organism evidence="2 3">
    <name type="scientific">Sphingomonas floccifaciens</name>
    <dbReference type="NCBI Taxonomy" id="1844115"/>
    <lineage>
        <taxon>Bacteria</taxon>
        <taxon>Pseudomonadati</taxon>
        <taxon>Pseudomonadota</taxon>
        <taxon>Alphaproteobacteria</taxon>
        <taxon>Sphingomonadales</taxon>
        <taxon>Sphingomonadaceae</taxon>
        <taxon>Sphingomonas</taxon>
    </lineage>
</organism>
<dbReference type="RefSeq" id="WP_380940182.1">
    <property type="nucleotide sequence ID" value="NZ_JBHUFC010000003.1"/>
</dbReference>
<keyword evidence="2" id="KW-0540">Nuclease</keyword>
<evidence type="ECO:0000313" key="2">
    <source>
        <dbReference type="EMBL" id="MFD1787822.1"/>
    </source>
</evidence>
<reference evidence="3" key="1">
    <citation type="journal article" date="2019" name="Int. J. Syst. Evol. Microbiol.">
        <title>The Global Catalogue of Microorganisms (GCM) 10K type strain sequencing project: providing services to taxonomists for standard genome sequencing and annotation.</title>
        <authorList>
            <consortium name="The Broad Institute Genomics Platform"/>
            <consortium name="The Broad Institute Genome Sequencing Center for Infectious Disease"/>
            <person name="Wu L."/>
            <person name="Ma J."/>
        </authorList>
    </citation>
    <scope>NUCLEOTIDE SEQUENCE [LARGE SCALE GENOMIC DNA]</scope>
    <source>
        <strain evidence="3">Q85</strain>
    </source>
</reference>
<dbReference type="Gene3D" id="3.40.960.10">
    <property type="entry name" value="VSR Endonuclease"/>
    <property type="match status" value="1"/>
</dbReference>
<keyword evidence="3" id="KW-1185">Reference proteome</keyword>